<evidence type="ECO:0000313" key="2">
    <source>
        <dbReference type="Proteomes" id="UP000018958"/>
    </source>
</evidence>
<feature type="non-terminal residue" evidence="1">
    <location>
        <position position="102"/>
    </location>
</feature>
<sequence>MVGFLVGDNCSTNQSMATKMGFLSSAVPAICLIWQLAREQPCRAQEAHGAIINGSALSTAETTVLKRFAVKNITGKKRKEREEDYASILLQRKKKKTSSSTA</sequence>
<accession>W2X8T9</accession>
<comment type="caution">
    <text evidence="1">The sequence shown here is derived from an EMBL/GenBank/DDBJ whole genome shotgun (WGS) entry which is preliminary data.</text>
</comment>
<dbReference type="AlphaFoldDB" id="W2X8T9"/>
<organism evidence="1 2">
    <name type="scientific">Phytophthora nicotianae CJ01A1</name>
    <dbReference type="NCBI Taxonomy" id="1317063"/>
    <lineage>
        <taxon>Eukaryota</taxon>
        <taxon>Sar</taxon>
        <taxon>Stramenopiles</taxon>
        <taxon>Oomycota</taxon>
        <taxon>Peronosporomycetes</taxon>
        <taxon>Peronosporales</taxon>
        <taxon>Peronosporaceae</taxon>
        <taxon>Phytophthora</taxon>
    </lineage>
</organism>
<gene>
    <name evidence="1" type="ORF">F441_06919</name>
</gene>
<name>W2X8T9_PHYNI</name>
<evidence type="ECO:0000313" key="1">
    <source>
        <dbReference type="EMBL" id="ETP18937.1"/>
    </source>
</evidence>
<reference evidence="1 2" key="1">
    <citation type="submission" date="2013-11" db="EMBL/GenBank/DDBJ databases">
        <title>The Genome Sequence of Phytophthora parasitica CJ01A1.</title>
        <authorList>
            <consortium name="The Broad Institute Genomics Platform"/>
            <person name="Russ C."/>
            <person name="Tyler B."/>
            <person name="Panabieres F."/>
            <person name="Shan W."/>
            <person name="Tripathy S."/>
            <person name="Grunwald N."/>
            <person name="Machado M."/>
            <person name="Johnson C.S."/>
            <person name="Walker B."/>
            <person name="Young S.K."/>
            <person name="Zeng Q."/>
            <person name="Gargeya S."/>
            <person name="Fitzgerald M."/>
            <person name="Haas B."/>
            <person name="Abouelleil A."/>
            <person name="Allen A.W."/>
            <person name="Alvarado L."/>
            <person name="Arachchi H.M."/>
            <person name="Berlin A.M."/>
            <person name="Chapman S.B."/>
            <person name="Gainer-Dewar J."/>
            <person name="Goldberg J."/>
            <person name="Griggs A."/>
            <person name="Gujja S."/>
            <person name="Hansen M."/>
            <person name="Howarth C."/>
            <person name="Imamovic A."/>
            <person name="Ireland A."/>
            <person name="Larimer J."/>
            <person name="McCowan C."/>
            <person name="Murphy C."/>
            <person name="Pearson M."/>
            <person name="Poon T.W."/>
            <person name="Priest M."/>
            <person name="Roberts A."/>
            <person name="Saif S."/>
            <person name="Shea T."/>
            <person name="Sisk P."/>
            <person name="Sykes S."/>
            <person name="Wortman J."/>
            <person name="Nusbaum C."/>
            <person name="Birren B."/>
        </authorList>
    </citation>
    <scope>NUCLEOTIDE SEQUENCE [LARGE SCALE GENOMIC DNA]</scope>
    <source>
        <strain evidence="1 2">CJ01A1</strain>
    </source>
</reference>
<proteinExistence type="predicted"/>
<dbReference type="Proteomes" id="UP000018958">
    <property type="component" value="Unassembled WGS sequence"/>
</dbReference>
<dbReference type="EMBL" id="ANIX01001368">
    <property type="protein sequence ID" value="ETP18937.1"/>
    <property type="molecule type" value="Genomic_DNA"/>
</dbReference>
<protein>
    <submittedName>
        <fullName evidence="1">Uncharacterized protein</fullName>
    </submittedName>
</protein>